<keyword evidence="2" id="KW-0238">DNA-binding</keyword>
<dbReference type="Pfam" id="PF01638">
    <property type="entry name" value="HxlR"/>
    <property type="match status" value="1"/>
</dbReference>
<keyword evidence="6" id="KW-1185">Reference proteome</keyword>
<keyword evidence="1" id="KW-0805">Transcription regulation</keyword>
<dbReference type="RefSeq" id="WP_005948569.1">
    <property type="nucleotide sequence ID" value="NZ_CP028103.1"/>
</dbReference>
<protein>
    <submittedName>
        <fullName evidence="5">Transcriptional regulator</fullName>
    </submittedName>
</protein>
<dbReference type="CDD" id="cd00090">
    <property type="entry name" value="HTH_ARSR"/>
    <property type="match status" value="1"/>
</dbReference>
<evidence type="ECO:0000256" key="1">
    <source>
        <dbReference type="ARBA" id="ARBA00023015"/>
    </source>
</evidence>
<evidence type="ECO:0000313" key="6">
    <source>
        <dbReference type="Proteomes" id="UP000241238"/>
    </source>
</evidence>
<evidence type="ECO:0000259" key="4">
    <source>
        <dbReference type="PROSITE" id="PS51118"/>
    </source>
</evidence>
<accession>A0ABM6U6X6</accession>
<proteinExistence type="predicted"/>
<evidence type="ECO:0000313" key="5">
    <source>
        <dbReference type="EMBL" id="AVQ32125.1"/>
    </source>
</evidence>
<dbReference type="PANTHER" id="PTHR33204:SF18">
    <property type="entry name" value="TRANSCRIPTIONAL REGULATORY PROTEIN"/>
    <property type="match status" value="1"/>
</dbReference>
<dbReference type="InterPro" id="IPR036390">
    <property type="entry name" value="WH_DNA-bd_sf"/>
</dbReference>
<evidence type="ECO:0000256" key="2">
    <source>
        <dbReference type="ARBA" id="ARBA00023125"/>
    </source>
</evidence>
<dbReference type="InterPro" id="IPR036388">
    <property type="entry name" value="WH-like_DNA-bd_sf"/>
</dbReference>
<gene>
    <name evidence="5" type="ORF">C4N18_13165</name>
</gene>
<dbReference type="SUPFAM" id="SSF46785">
    <property type="entry name" value="Winged helix' DNA-binding domain"/>
    <property type="match status" value="1"/>
</dbReference>
<organism evidence="5 6">
    <name type="scientific">Fusobacterium varium ATCC 27725</name>
    <dbReference type="NCBI Taxonomy" id="469618"/>
    <lineage>
        <taxon>Bacteria</taxon>
        <taxon>Fusobacteriati</taxon>
        <taxon>Fusobacteriota</taxon>
        <taxon>Fusobacteriia</taxon>
        <taxon>Fusobacteriales</taxon>
        <taxon>Fusobacteriaceae</taxon>
        <taxon>Fusobacterium</taxon>
    </lineage>
</organism>
<name>A0ABM6U6X6_FUSVA</name>
<reference evidence="6" key="1">
    <citation type="journal article" date="2018" name="MSphere">
        <title>Fusobacterium Genomics Using MinION and Illumina Sequencing Enables Genome Completion and Correction.</title>
        <authorList>
            <person name="Todd S.M."/>
            <person name="Settlage R.E."/>
            <person name="Lahmers K.K."/>
            <person name="Slade D.J."/>
        </authorList>
    </citation>
    <scope>NUCLEOTIDE SEQUENCE [LARGE SCALE GENOMIC DNA]</scope>
    <source>
        <strain evidence="6">ATCC 27725</strain>
    </source>
</reference>
<dbReference type="Gene3D" id="1.10.10.10">
    <property type="entry name" value="Winged helix-like DNA-binding domain superfamily/Winged helix DNA-binding domain"/>
    <property type="match status" value="1"/>
</dbReference>
<feature type="domain" description="HTH hxlR-type" evidence="4">
    <location>
        <begin position="9"/>
        <end position="107"/>
    </location>
</feature>
<dbReference type="GeneID" id="77468950"/>
<keyword evidence="3" id="KW-0804">Transcription</keyword>
<dbReference type="InterPro" id="IPR002577">
    <property type="entry name" value="HTH_HxlR"/>
</dbReference>
<evidence type="ECO:0000256" key="3">
    <source>
        <dbReference type="ARBA" id="ARBA00023163"/>
    </source>
</evidence>
<dbReference type="Proteomes" id="UP000241238">
    <property type="component" value="Chromosome"/>
</dbReference>
<dbReference type="InterPro" id="IPR011991">
    <property type="entry name" value="ArsR-like_HTH"/>
</dbReference>
<dbReference type="PROSITE" id="PS51118">
    <property type="entry name" value="HTH_HXLR"/>
    <property type="match status" value="1"/>
</dbReference>
<sequence length="143" mass="16634">MKNQYELPCNIAQTLNVIGDKWTLLIVHEIMLGDKSYNELLNKLKGIASNLLSTRLKSLEEDGIIKGELYQAHPPRYKYTLTEKGRDLQDVFNSIILWGSRHLNKCYKKLVAKKSGHKVEIKYYLPETKELLNREEVEAREIC</sequence>
<dbReference type="PANTHER" id="PTHR33204">
    <property type="entry name" value="TRANSCRIPTIONAL REGULATOR, MARR FAMILY"/>
    <property type="match status" value="1"/>
</dbReference>
<dbReference type="EMBL" id="CP028103">
    <property type="protein sequence ID" value="AVQ32125.1"/>
    <property type="molecule type" value="Genomic_DNA"/>
</dbReference>